<dbReference type="GeneID" id="68113912"/>
<feature type="transmembrane region" description="Helical" evidence="8">
    <location>
        <begin position="512"/>
        <end position="536"/>
    </location>
</feature>
<dbReference type="Proteomes" id="UP000444721">
    <property type="component" value="Unassembled WGS sequence"/>
</dbReference>
<feature type="transmembrane region" description="Helical" evidence="8">
    <location>
        <begin position="244"/>
        <end position="264"/>
    </location>
</feature>
<sequence length="743" mass="83470">MSPNVYDKQQEGFRDNVASSEEQNYHSTHNRSATDNPNQNHDHHYDEHSQNMPEETIQDGFSFGREYSSFTSHQPVLTNTIPNQTKNNRSIKEVTTSPSSSHAQLGNNSNDDKLHNEVEIEEEIELRDFNDDSTPRQHYGGYQAHNNNNLSAPSESAFESESLVEEGEHEQLFKQLREEQQQRKQELRKKTSWGTMLKETFKVFLPLGCTTFVGGIAVVQKMFVDQKKWLTENEFMEIYALSQSLPGPIISQVVFSIAMLRFGFWSGFLSNILFCGPGLLGCLLFGWLMADVNIDENSPRWLLNLQFGLATSGIAFAVSSAWRMAGMLTKMKSQVFPYILAGSVAITTMIYRSMWLLPALIGLGAVISCIYLKMEAFIIKRIEDYHIKEQAVGAATFEDETMTMKQKLKFLWILLRSFVKPKPSVIVNNQVTEEPSATTNTQVEIDVEHEEHARDANMTKQVRTHSPLWLGFTMLAIFIMLFVVLLVCSAIFEKYKRPHASPTGADVFKESILVLSFFYRMGTFIFGGGVGGIPLLRPEMIQRQWMTKQQFMNGFAVSNALPGPKYNVAAYYGASIGVKFSTFTVLNNSTSNSTLISNVTNIMTQFDADFYNVTNSTSSVTLTTHRTALFFILPPILGLLSGIFFHLPGYLTMTGFLPLWRKIRENNVIKMSLVGVNAVCIGYVISNAIDLWIDNVGMNQYLAACTMFCFLLNHFDFSPPIIVLAGAVVAIVGGEIGYAIFGS</sequence>
<feature type="region of interest" description="Disordered" evidence="7">
    <location>
        <begin position="73"/>
        <end position="114"/>
    </location>
</feature>
<evidence type="ECO:0000256" key="5">
    <source>
        <dbReference type="ARBA" id="ARBA00022989"/>
    </source>
</evidence>
<dbReference type="AlphaFoldDB" id="A0A6A5BJ70"/>
<evidence type="ECO:0000256" key="8">
    <source>
        <dbReference type="SAM" id="Phobius"/>
    </source>
</evidence>
<dbReference type="OrthoDB" id="2160638at2759"/>
<evidence type="ECO:0000256" key="1">
    <source>
        <dbReference type="ARBA" id="ARBA00004651"/>
    </source>
</evidence>
<evidence type="ECO:0000256" key="3">
    <source>
        <dbReference type="ARBA" id="ARBA00022475"/>
    </source>
</evidence>
<evidence type="ECO:0000256" key="6">
    <source>
        <dbReference type="ARBA" id="ARBA00023136"/>
    </source>
</evidence>
<dbReference type="OMA" id="FHLPGYL"/>
<dbReference type="RefSeq" id="XP_044558797.1">
    <property type="nucleotide sequence ID" value="XM_044710356.1"/>
</dbReference>
<organism evidence="9 10">
    <name type="scientific">Naegleria fowleri</name>
    <name type="common">Brain eating amoeba</name>
    <dbReference type="NCBI Taxonomy" id="5763"/>
    <lineage>
        <taxon>Eukaryota</taxon>
        <taxon>Discoba</taxon>
        <taxon>Heterolobosea</taxon>
        <taxon>Tetramitia</taxon>
        <taxon>Eutetramitia</taxon>
        <taxon>Vahlkampfiidae</taxon>
        <taxon>Naegleria</taxon>
    </lineage>
</organism>
<feature type="transmembrane region" description="Helical" evidence="8">
    <location>
        <begin position="271"/>
        <end position="289"/>
    </location>
</feature>
<feature type="transmembrane region" description="Helical" evidence="8">
    <location>
        <begin position="203"/>
        <end position="224"/>
    </location>
</feature>
<keyword evidence="3" id="KW-1003">Cell membrane</keyword>
<feature type="region of interest" description="Disordered" evidence="7">
    <location>
        <begin position="1"/>
        <end position="55"/>
    </location>
</feature>
<feature type="transmembrane region" description="Helical" evidence="8">
    <location>
        <begin position="667"/>
        <end position="686"/>
    </location>
</feature>
<protein>
    <recommendedName>
        <fullName evidence="11">Chromate transporter</fullName>
    </recommendedName>
</protein>
<feature type="transmembrane region" description="Helical" evidence="8">
    <location>
        <begin position="628"/>
        <end position="647"/>
    </location>
</feature>
<dbReference type="GO" id="GO:0015109">
    <property type="term" value="F:chromate transmembrane transporter activity"/>
    <property type="evidence" value="ECO:0007669"/>
    <property type="project" value="InterPro"/>
</dbReference>
<feature type="compositionally biased region" description="Polar residues" evidence="7">
    <location>
        <begin position="17"/>
        <end position="39"/>
    </location>
</feature>
<dbReference type="Pfam" id="PF02417">
    <property type="entry name" value="Chromate_transp"/>
    <property type="match status" value="2"/>
</dbReference>
<dbReference type="EMBL" id="VFQX01000053">
    <property type="protein sequence ID" value="KAF0974084.1"/>
    <property type="molecule type" value="Genomic_DNA"/>
</dbReference>
<keyword evidence="5 8" id="KW-1133">Transmembrane helix</keyword>
<dbReference type="VEuPathDB" id="AmoebaDB:NF0064370"/>
<dbReference type="VEuPathDB" id="AmoebaDB:FDP41_006694"/>
<evidence type="ECO:0000256" key="2">
    <source>
        <dbReference type="ARBA" id="ARBA00005262"/>
    </source>
</evidence>
<evidence type="ECO:0000313" key="10">
    <source>
        <dbReference type="Proteomes" id="UP000444721"/>
    </source>
</evidence>
<feature type="region of interest" description="Disordered" evidence="7">
    <location>
        <begin position="126"/>
        <end position="153"/>
    </location>
</feature>
<accession>A0A6A5BJ70</accession>
<feature type="transmembrane region" description="Helical" evidence="8">
    <location>
        <begin position="301"/>
        <end position="323"/>
    </location>
</feature>
<name>A0A6A5BJ70_NAEFO</name>
<proteinExistence type="inferred from homology"/>
<dbReference type="VEuPathDB" id="AmoebaDB:NfTy_074640"/>
<dbReference type="GO" id="GO:0005886">
    <property type="term" value="C:plasma membrane"/>
    <property type="evidence" value="ECO:0007669"/>
    <property type="project" value="UniProtKB-SubCell"/>
</dbReference>
<reference evidence="9 10" key="1">
    <citation type="journal article" date="2019" name="Sci. Rep.">
        <title>Nanopore sequencing improves the draft genome of the human pathogenic amoeba Naegleria fowleri.</title>
        <authorList>
            <person name="Liechti N."/>
            <person name="Schurch N."/>
            <person name="Bruggmann R."/>
            <person name="Wittwer M."/>
        </authorList>
    </citation>
    <scope>NUCLEOTIDE SEQUENCE [LARGE SCALE GENOMIC DNA]</scope>
    <source>
        <strain evidence="9 10">ATCC 30894</strain>
    </source>
</reference>
<comment type="subcellular location">
    <subcellularLocation>
        <location evidence="1">Cell membrane</location>
        <topology evidence="1">Multi-pass membrane protein</topology>
    </subcellularLocation>
</comment>
<feature type="compositionally biased region" description="Polar residues" evidence="7">
    <location>
        <begin position="73"/>
        <end position="109"/>
    </location>
</feature>
<dbReference type="PANTHER" id="PTHR33567:SF3">
    <property type="entry name" value="CHROMATE ION TRANSPORTER (EUROFUNG)"/>
    <property type="match status" value="1"/>
</dbReference>
<feature type="transmembrane region" description="Helical" evidence="8">
    <location>
        <begin position="468"/>
        <end position="492"/>
    </location>
</feature>
<evidence type="ECO:0000313" key="9">
    <source>
        <dbReference type="EMBL" id="KAF0974084.1"/>
    </source>
</evidence>
<dbReference type="PANTHER" id="PTHR33567">
    <property type="entry name" value="CHROMATE ION TRANSPORTER (EUROFUNG)"/>
    <property type="match status" value="1"/>
</dbReference>
<feature type="transmembrane region" description="Helical" evidence="8">
    <location>
        <begin position="335"/>
        <end position="351"/>
    </location>
</feature>
<feature type="compositionally biased region" description="Basic and acidic residues" evidence="7">
    <location>
        <begin position="40"/>
        <end position="49"/>
    </location>
</feature>
<feature type="transmembrane region" description="Helical" evidence="8">
    <location>
        <begin position="357"/>
        <end position="374"/>
    </location>
</feature>
<keyword evidence="4 8" id="KW-0812">Transmembrane</keyword>
<evidence type="ECO:0000256" key="4">
    <source>
        <dbReference type="ARBA" id="ARBA00022692"/>
    </source>
</evidence>
<evidence type="ECO:0008006" key="11">
    <source>
        <dbReference type="Google" id="ProtNLM"/>
    </source>
</evidence>
<evidence type="ECO:0000256" key="7">
    <source>
        <dbReference type="SAM" id="MobiDB-lite"/>
    </source>
</evidence>
<dbReference type="InterPro" id="IPR003370">
    <property type="entry name" value="Chromate_transpt"/>
</dbReference>
<comment type="caution">
    <text evidence="9">The sequence shown here is derived from an EMBL/GenBank/DDBJ whole genome shotgun (WGS) entry which is preliminary data.</text>
</comment>
<feature type="compositionally biased region" description="Basic and acidic residues" evidence="7">
    <location>
        <begin position="126"/>
        <end position="135"/>
    </location>
</feature>
<gene>
    <name evidence="9" type="ORF">FDP41_006694</name>
</gene>
<keyword evidence="6 8" id="KW-0472">Membrane</keyword>
<comment type="similarity">
    <text evidence="2">Belongs to the chromate ion transporter (CHR) (TC 2.A.51) family.</text>
</comment>
<keyword evidence="10" id="KW-1185">Reference proteome</keyword>
<feature type="transmembrane region" description="Helical" evidence="8">
    <location>
        <begin position="721"/>
        <end position="741"/>
    </location>
</feature>